<dbReference type="InterPro" id="IPR011008">
    <property type="entry name" value="Dimeric_a/b-barrel"/>
</dbReference>
<dbReference type="Proteomes" id="UP000176317">
    <property type="component" value="Unassembled WGS sequence"/>
</dbReference>
<feature type="transmembrane region" description="Helical" evidence="1">
    <location>
        <begin position="124"/>
        <end position="142"/>
    </location>
</feature>
<evidence type="ECO:0000256" key="1">
    <source>
        <dbReference type="SAM" id="Phobius"/>
    </source>
</evidence>
<dbReference type="PANTHER" id="PTHR40057">
    <property type="entry name" value="SLR1162 PROTEIN"/>
    <property type="match status" value="1"/>
</dbReference>
<dbReference type="Gene3D" id="3.30.70.100">
    <property type="match status" value="1"/>
</dbReference>
<feature type="domain" description="ABM" evidence="2">
    <location>
        <begin position="7"/>
        <end position="83"/>
    </location>
</feature>
<feature type="transmembrane region" description="Helical" evidence="1">
    <location>
        <begin position="154"/>
        <end position="173"/>
    </location>
</feature>
<dbReference type="AlphaFoldDB" id="A0A1F5G486"/>
<keyword evidence="1" id="KW-1133">Transmembrane helix</keyword>
<sequence>MRTKKGPYTLIIRRIVKPNHIKEYERWLNNAARQVKNIEGNLGVYIVRPIHTHHPEYILIVQFDTQENLLTFKNSQLRKQWLEKLKEISLGSIVEKDLSIFDTWFVSSKEGFDNIDLPPRYKTFIITTITVFPLVIILNYVMNFFPINNSLLKLLLTLTIAIGLMTYIIIPYLSKKIRFWLYT</sequence>
<evidence type="ECO:0000259" key="2">
    <source>
        <dbReference type="Pfam" id="PF03992"/>
    </source>
</evidence>
<protein>
    <recommendedName>
        <fullName evidence="2">ABM domain-containing protein</fullName>
    </recommendedName>
</protein>
<dbReference type="Pfam" id="PF03992">
    <property type="entry name" value="ABM"/>
    <property type="match status" value="1"/>
</dbReference>
<evidence type="ECO:0000313" key="4">
    <source>
        <dbReference type="Proteomes" id="UP000176317"/>
    </source>
</evidence>
<keyword evidence="1" id="KW-0472">Membrane</keyword>
<proteinExistence type="predicted"/>
<keyword evidence="1" id="KW-0812">Transmembrane</keyword>
<dbReference type="PANTHER" id="PTHR40057:SF1">
    <property type="entry name" value="SLR1162 PROTEIN"/>
    <property type="match status" value="1"/>
</dbReference>
<evidence type="ECO:0000313" key="3">
    <source>
        <dbReference type="EMBL" id="OGD86690.1"/>
    </source>
</evidence>
<dbReference type="SUPFAM" id="SSF54909">
    <property type="entry name" value="Dimeric alpha+beta barrel"/>
    <property type="match status" value="1"/>
</dbReference>
<dbReference type="EMBL" id="MFAT01000020">
    <property type="protein sequence ID" value="OGD86690.1"/>
    <property type="molecule type" value="Genomic_DNA"/>
</dbReference>
<dbReference type="InterPro" id="IPR038762">
    <property type="entry name" value="ABM_predict"/>
</dbReference>
<organism evidence="3 4">
    <name type="scientific">Candidatus Curtissbacteria bacterium RBG_13_35_7</name>
    <dbReference type="NCBI Taxonomy" id="1797705"/>
    <lineage>
        <taxon>Bacteria</taxon>
        <taxon>Candidatus Curtissiibacteriota</taxon>
    </lineage>
</organism>
<comment type="caution">
    <text evidence="3">The sequence shown here is derived from an EMBL/GenBank/DDBJ whole genome shotgun (WGS) entry which is preliminary data.</text>
</comment>
<reference evidence="3 4" key="1">
    <citation type="journal article" date="2016" name="Nat. Commun.">
        <title>Thousands of microbial genomes shed light on interconnected biogeochemical processes in an aquifer system.</title>
        <authorList>
            <person name="Anantharaman K."/>
            <person name="Brown C.T."/>
            <person name="Hug L.A."/>
            <person name="Sharon I."/>
            <person name="Castelle C.J."/>
            <person name="Probst A.J."/>
            <person name="Thomas B.C."/>
            <person name="Singh A."/>
            <person name="Wilkins M.J."/>
            <person name="Karaoz U."/>
            <person name="Brodie E.L."/>
            <person name="Williams K.H."/>
            <person name="Hubbard S.S."/>
            <person name="Banfield J.F."/>
        </authorList>
    </citation>
    <scope>NUCLEOTIDE SEQUENCE [LARGE SCALE GENOMIC DNA]</scope>
</reference>
<gene>
    <name evidence="3" type="ORF">A2164_02730</name>
</gene>
<name>A0A1F5G486_9BACT</name>
<accession>A0A1F5G486</accession>
<dbReference type="InterPro" id="IPR007138">
    <property type="entry name" value="ABM_dom"/>
</dbReference>